<gene>
    <name evidence="3" type="ORF">Q605_AUC00803G0003</name>
</gene>
<evidence type="ECO:0000256" key="1">
    <source>
        <dbReference type="SAM" id="MobiDB-lite"/>
    </source>
</evidence>
<evidence type="ECO:0000259" key="2">
    <source>
        <dbReference type="Pfam" id="PF17678"/>
    </source>
</evidence>
<dbReference type="EMBL" id="AZLV01000803">
    <property type="protein sequence ID" value="ETJ03686.1"/>
    <property type="molecule type" value="Genomic_DNA"/>
</dbReference>
<dbReference type="GO" id="GO:0030246">
    <property type="term" value="F:carbohydrate binding"/>
    <property type="evidence" value="ECO:0007669"/>
    <property type="project" value="InterPro"/>
</dbReference>
<evidence type="ECO:0000313" key="4">
    <source>
        <dbReference type="Proteomes" id="UP000018852"/>
    </source>
</evidence>
<sequence>MIPGPSQQEATMHPQDVPATQAIRVRPDAGPTQPPSSTPRTGLFEGQVWRYELSARGGLALGVLGLDLEPAQTGEVLELAVYPEMALDDDGVPDRASTRLGLVERGRPGTVLLDQEGHDLTVPARDLAAHLAATALVPEQWNLWRVDLAALAGRDLGGLALVSQADHGTGWLQLRRRLLPQGDDGAAGLVDLVDTRRGSHSGVGFSRGNTFPATCVPHGMSFLTPLTDARTLGWLYRWHGDPRPRLQGVALSHQPSPWIGERGALQVMPFAGEPVLDPEQRALGFSHDDEVAHPDYYAVALDGGIRVEMTPTSRTAALRVHLPADGGITLDQPAHGELRLSRGLAGARPSSATDAVGGAESGSGGESGSGTGAGQSGDAASVLCFEGWAGGNEGLPSQPAPVRVFVVGQVEGAVGWLPAREADGSARPRPPTCSCPPAPTRSA</sequence>
<dbReference type="PANTHER" id="PTHR12143">
    <property type="entry name" value="PEPTIDE N-GLYCANASE PNGASE -RELATED"/>
    <property type="match status" value="1"/>
</dbReference>
<protein>
    <recommendedName>
        <fullName evidence="2">Glycosyl hydrolase family 92 N-terminal domain-containing protein</fullName>
    </recommendedName>
</protein>
<dbReference type="Pfam" id="PF17678">
    <property type="entry name" value="Glyco_hydro_92N"/>
    <property type="match status" value="1"/>
</dbReference>
<comment type="caution">
    <text evidence="3">The sequence shown here is derived from an EMBL/GenBank/DDBJ whole genome shotgun (WGS) entry which is preliminary data.</text>
</comment>
<feature type="compositionally biased region" description="Gly residues" evidence="1">
    <location>
        <begin position="359"/>
        <end position="375"/>
    </location>
</feature>
<dbReference type="Gene3D" id="2.70.98.10">
    <property type="match status" value="1"/>
</dbReference>
<dbReference type="GO" id="GO:0005829">
    <property type="term" value="C:cytosol"/>
    <property type="evidence" value="ECO:0007669"/>
    <property type="project" value="TreeGrafter"/>
</dbReference>
<feature type="compositionally biased region" description="Polar residues" evidence="1">
    <location>
        <begin position="1"/>
        <end position="10"/>
    </location>
</feature>
<feature type="region of interest" description="Disordered" evidence="1">
    <location>
        <begin position="1"/>
        <end position="20"/>
    </location>
</feature>
<accession>W1VD90</accession>
<dbReference type="GO" id="GO:0006516">
    <property type="term" value="P:glycoprotein catabolic process"/>
    <property type="evidence" value="ECO:0007669"/>
    <property type="project" value="TreeGrafter"/>
</dbReference>
<dbReference type="InterPro" id="IPR014718">
    <property type="entry name" value="GH-type_carb-bd"/>
</dbReference>
<dbReference type="PANTHER" id="PTHR12143:SF43">
    <property type="entry name" value="PUTATIVE-RELATED"/>
    <property type="match status" value="1"/>
</dbReference>
<feature type="compositionally biased region" description="Pro residues" evidence="1">
    <location>
        <begin position="428"/>
        <end position="443"/>
    </location>
</feature>
<dbReference type="InterPro" id="IPR050883">
    <property type="entry name" value="PNGase"/>
</dbReference>
<dbReference type="Proteomes" id="UP000018852">
    <property type="component" value="Unassembled WGS sequence"/>
</dbReference>
<evidence type="ECO:0000313" key="3">
    <source>
        <dbReference type="EMBL" id="ETJ03686.1"/>
    </source>
</evidence>
<dbReference type="AlphaFoldDB" id="W1VD90"/>
<feature type="region of interest" description="Disordered" evidence="1">
    <location>
        <begin position="343"/>
        <end position="376"/>
    </location>
</feature>
<organism evidence="3 4">
    <name type="scientific">Actinomyces urogenitalis DORA_12</name>
    <dbReference type="NCBI Taxonomy" id="1403939"/>
    <lineage>
        <taxon>Bacteria</taxon>
        <taxon>Bacillati</taxon>
        <taxon>Actinomycetota</taxon>
        <taxon>Actinomycetes</taxon>
        <taxon>Actinomycetales</taxon>
        <taxon>Actinomycetaceae</taxon>
        <taxon>Actinomyces</taxon>
    </lineage>
</organism>
<name>W1VD90_9ACTO</name>
<proteinExistence type="predicted"/>
<dbReference type="GO" id="GO:0000224">
    <property type="term" value="F:peptide-N4-(N-acetyl-beta-glucosaminyl)asparagine amidase activity"/>
    <property type="evidence" value="ECO:0007669"/>
    <property type="project" value="TreeGrafter"/>
</dbReference>
<reference evidence="3 4" key="1">
    <citation type="submission" date="2013-12" db="EMBL/GenBank/DDBJ databases">
        <title>A Varibaculum cambriense genome reconstructed from a premature infant gut community with otherwise low bacterial novelty that shifts toward anaerobic metabolism during the third week of life.</title>
        <authorList>
            <person name="Brown C.T."/>
            <person name="Sharon I."/>
            <person name="Thomas B.C."/>
            <person name="Castelle C.J."/>
            <person name="Morowitz M.J."/>
            <person name="Banfield J.F."/>
        </authorList>
    </citation>
    <scope>NUCLEOTIDE SEQUENCE [LARGE SCALE GENOMIC DNA]</scope>
    <source>
        <strain evidence="4">DORA_12</strain>
    </source>
</reference>
<dbReference type="InterPro" id="IPR041371">
    <property type="entry name" value="GH92_N"/>
</dbReference>
<feature type="region of interest" description="Disordered" evidence="1">
    <location>
        <begin position="419"/>
        <end position="443"/>
    </location>
</feature>
<feature type="domain" description="Glycosyl hydrolase family 92 N-terminal" evidence="2">
    <location>
        <begin position="192"/>
        <end position="326"/>
    </location>
</feature>
<dbReference type="PATRIC" id="fig|1403939.3.peg.1137"/>